<dbReference type="AlphaFoldDB" id="A0A3L8Q340"/>
<sequence length="104" mass="11942">MLNLNFDLSARRNHKIEQAIKKHGRPCVFYPVEGKEFDRTVNIAPSTRDRSVEYVTSPYTVAEFIKSEGSIQSDDRFLIDGTMYKLTEVFSADAHSVSFMYVEV</sequence>
<organism evidence="1 2">
    <name type="scientific">Parashewanella curva</name>
    <dbReference type="NCBI Taxonomy" id="2338552"/>
    <lineage>
        <taxon>Bacteria</taxon>
        <taxon>Pseudomonadati</taxon>
        <taxon>Pseudomonadota</taxon>
        <taxon>Gammaproteobacteria</taxon>
        <taxon>Alteromonadales</taxon>
        <taxon>Shewanellaceae</taxon>
        <taxon>Parashewanella</taxon>
    </lineage>
</organism>
<dbReference type="RefSeq" id="WP_121837700.1">
    <property type="nucleotide sequence ID" value="NZ_ML014758.1"/>
</dbReference>
<gene>
    <name evidence="1" type="ORF">D5018_03945</name>
</gene>
<reference evidence="1 2" key="1">
    <citation type="submission" date="2018-09" db="EMBL/GenBank/DDBJ databases">
        <title>Phylogeny of the Shewanellaceae, and recommendation for two new genera, Pseudoshewanella and Parashewanella.</title>
        <authorList>
            <person name="Wang G."/>
        </authorList>
    </citation>
    <scope>NUCLEOTIDE SEQUENCE [LARGE SCALE GENOMIC DNA]</scope>
    <source>
        <strain evidence="1 2">C51</strain>
    </source>
</reference>
<name>A0A3L8Q340_9GAMM</name>
<evidence type="ECO:0000313" key="2">
    <source>
        <dbReference type="Proteomes" id="UP000281474"/>
    </source>
</evidence>
<dbReference type="Proteomes" id="UP000281474">
    <property type="component" value="Unassembled WGS sequence"/>
</dbReference>
<dbReference type="EMBL" id="QZEI01000009">
    <property type="protein sequence ID" value="RLV61002.1"/>
    <property type="molecule type" value="Genomic_DNA"/>
</dbReference>
<accession>A0A3L8Q340</accession>
<keyword evidence="2" id="KW-1185">Reference proteome</keyword>
<dbReference type="OrthoDB" id="6270059at2"/>
<protein>
    <submittedName>
        <fullName evidence="1">Uncharacterized protein</fullName>
    </submittedName>
</protein>
<proteinExistence type="predicted"/>
<evidence type="ECO:0000313" key="1">
    <source>
        <dbReference type="EMBL" id="RLV61002.1"/>
    </source>
</evidence>
<comment type="caution">
    <text evidence="1">The sequence shown here is derived from an EMBL/GenBank/DDBJ whole genome shotgun (WGS) entry which is preliminary data.</text>
</comment>